<dbReference type="OrthoDB" id="5120662at2"/>
<reference evidence="2" key="1">
    <citation type="submission" date="2016-10" db="EMBL/GenBank/DDBJ databases">
        <authorList>
            <person name="Varghese N."/>
            <person name="Submissions S."/>
        </authorList>
    </citation>
    <scope>NUCLEOTIDE SEQUENCE [LARGE SCALE GENOMIC DNA]</scope>
    <source>
        <strain evidence="2">DSM 22002</strain>
    </source>
</reference>
<name>A0A1G8GPD4_9MICO</name>
<organism evidence="1 2">
    <name type="scientific">Agrococcus jejuensis</name>
    <dbReference type="NCBI Taxonomy" id="399736"/>
    <lineage>
        <taxon>Bacteria</taxon>
        <taxon>Bacillati</taxon>
        <taxon>Actinomycetota</taxon>
        <taxon>Actinomycetes</taxon>
        <taxon>Micrococcales</taxon>
        <taxon>Microbacteriaceae</taxon>
        <taxon>Agrococcus</taxon>
    </lineage>
</organism>
<keyword evidence="2" id="KW-1185">Reference proteome</keyword>
<dbReference type="RefSeq" id="WP_157674869.1">
    <property type="nucleotide sequence ID" value="NZ_LT629695.1"/>
</dbReference>
<sequence>MSTTTAYLPARFGIAMAQVNESMWRVSRASGDVVGHIERLPGADGDRFRARRLLPRSHRYLSLGEFWSIDDAIDCFRQG</sequence>
<dbReference type="Proteomes" id="UP000198822">
    <property type="component" value="Chromosome I"/>
</dbReference>
<protein>
    <submittedName>
        <fullName evidence="1">Uncharacterized protein</fullName>
    </submittedName>
</protein>
<evidence type="ECO:0000313" key="2">
    <source>
        <dbReference type="Proteomes" id="UP000198822"/>
    </source>
</evidence>
<dbReference type="AlphaFoldDB" id="A0A1G8GPD4"/>
<evidence type="ECO:0000313" key="1">
    <source>
        <dbReference type="EMBL" id="SDH96140.1"/>
    </source>
</evidence>
<dbReference type="EMBL" id="LT629695">
    <property type="protein sequence ID" value="SDH96140.1"/>
    <property type="molecule type" value="Genomic_DNA"/>
</dbReference>
<proteinExistence type="predicted"/>
<accession>A0A1G8GPD4</accession>
<gene>
    <name evidence="1" type="ORF">SAMN04489720_3012</name>
</gene>